<sequence>MEITIEVYKALEGLYVNQIVSNKYELEAHERKNVREKNAQFAERLDELKVSWTIQNQVAYAGTKSENWERYNRDVINEVIEKYNN</sequence>
<proteinExistence type="predicted"/>
<evidence type="ECO:0000313" key="2">
    <source>
        <dbReference type="Proteomes" id="UP001410648"/>
    </source>
</evidence>
<name>A0ABN1AIG1_9LACT</name>
<protein>
    <submittedName>
        <fullName evidence="1">Uncharacterized protein</fullName>
    </submittedName>
</protein>
<dbReference type="RefSeq" id="WP_346023965.1">
    <property type="nucleotide sequence ID" value="NZ_BAAADA010000037.1"/>
</dbReference>
<gene>
    <name evidence="1" type="ORF">GCM10008936_04580</name>
</gene>
<dbReference type="Proteomes" id="UP001410648">
    <property type="component" value="Unassembled WGS sequence"/>
</dbReference>
<accession>A0ABN1AIG1</accession>
<comment type="caution">
    <text evidence="1">The sequence shown here is derived from an EMBL/GenBank/DDBJ whole genome shotgun (WGS) entry which is preliminary data.</text>
</comment>
<dbReference type="EMBL" id="BAAADA010000037">
    <property type="protein sequence ID" value="GAA0477336.1"/>
    <property type="molecule type" value="Genomic_DNA"/>
</dbReference>
<organism evidence="1 2">
    <name type="scientific">Alkalibacterium indicireducens</name>
    <dbReference type="NCBI Taxonomy" id="398758"/>
    <lineage>
        <taxon>Bacteria</taxon>
        <taxon>Bacillati</taxon>
        <taxon>Bacillota</taxon>
        <taxon>Bacilli</taxon>
        <taxon>Lactobacillales</taxon>
        <taxon>Carnobacteriaceae</taxon>
        <taxon>Alkalibacterium</taxon>
    </lineage>
</organism>
<keyword evidence="2" id="KW-1185">Reference proteome</keyword>
<reference evidence="1 2" key="1">
    <citation type="journal article" date="2019" name="Int. J. Syst. Evol. Microbiol.">
        <title>The Global Catalogue of Microorganisms (GCM) 10K type strain sequencing project: providing services to taxonomists for standard genome sequencing and annotation.</title>
        <authorList>
            <consortium name="The Broad Institute Genomics Platform"/>
            <consortium name="The Broad Institute Genome Sequencing Center for Infectious Disease"/>
            <person name="Wu L."/>
            <person name="Ma J."/>
        </authorList>
    </citation>
    <scope>NUCLEOTIDE SEQUENCE [LARGE SCALE GENOMIC DNA]</scope>
    <source>
        <strain evidence="1 2">JCM 14232</strain>
    </source>
</reference>
<evidence type="ECO:0000313" key="1">
    <source>
        <dbReference type="EMBL" id="GAA0477336.1"/>
    </source>
</evidence>